<reference evidence="1 2" key="1">
    <citation type="journal article" date="2018" name="BMC Genomics">
        <title>Comparative genome analyses reveal sequence features reflecting distinct modes of host-adaptation between dicot and monocot powdery mildew.</title>
        <authorList>
            <person name="Wu Y."/>
            <person name="Ma X."/>
            <person name="Pan Z."/>
            <person name="Kale S.D."/>
            <person name="Song Y."/>
            <person name="King H."/>
            <person name="Zhang Q."/>
            <person name="Presley C."/>
            <person name="Deng X."/>
            <person name="Wei C.I."/>
            <person name="Xiao S."/>
        </authorList>
    </citation>
    <scope>NUCLEOTIDE SEQUENCE [LARGE SCALE GENOMIC DNA]</scope>
    <source>
        <strain evidence="1">UMSG2</strain>
    </source>
</reference>
<evidence type="ECO:0000313" key="2">
    <source>
        <dbReference type="Proteomes" id="UP000286134"/>
    </source>
</evidence>
<dbReference type="AlphaFoldDB" id="A0A420HS40"/>
<dbReference type="Proteomes" id="UP000286134">
    <property type="component" value="Unassembled WGS sequence"/>
</dbReference>
<comment type="caution">
    <text evidence="1">The sequence shown here is derived from an EMBL/GenBank/DDBJ whole genome shotgun (WGS) entry which is preliminary data.</text>
</comment>
<dbReference type="EMBL" id="MCFK01005283">
    <property type="protein sequence ID" value="RKF60251.1"/>
    <property type="molecule type" value="Genomic_DNA"/>
</dbReference>
<sequence length="388" mass="44147">MYLLTEALSFDEMINRVRAHFETAERQSLMLSKWKNFSPTISTLDCFNILVKDIRKTQLGLPFRYRGDESLRDAVVDAVRDVPECSFACYKPAARFEALCADIRASIATKDNAFESFRERLKIKNKPYDNQTIRHYIVECEGEHDVEDEDGDIWDTLIMDVNINDKDEEDQNFDFMDSQFVTTYGTINGYDTVSLLNDQSARHALANIDSSSENISLQLENELENLPSCEPPSIFWTTSRYSDSKFQGILIDTGAAQVSTAGQDQFCTLCKTFNLSLDTSHAGHANICFGIGKAVSIGCALVETPIGKIKFHIMPSDIPFLTCLKDMDNLKVSFDNFKNILIQGNKIVPIIRKWGHPWLLLHNPEKAITHNFTNIIAQCHLTQWRMCR</sequence>
<gene>
    <name evidence="1" type="ORF">OnM2_052087</name>
</gene>
<evidence type="ECO:0000313" key="1">
    <source>
        <dbReference type="EMBL" id="RKF60251.1"/>
    </source>
</evidence>
<dbReference type="OrthoDB" id="3599601at2759"/>
<evidence type="ECO:0008006" key="3">
    <source>
        <dbReference type="Google" id="ProtNLM"/>
    </source>
</evidence>
<name>A0A420HS40_9PEZI</name>
<keyword evidence="2" id="KW-1185">Reference proteome</keyword>
<proteinExistence type="predicted"/>
<accession>A0A420HS40</accession>
<protein>
    <recommendedName>
        <fullName evidence="3">Polyprotein</fullName>
    </recommendedName>
</protein>
<organism evidence="1 2">
    <name type="scientific">Erysiphe neolycopersici</name>
    <dbReference type="NCBI Taxonomy" id="212602"/>
    <lineage>
        <taxon>Eukaryota</taxon>
        <taxon>Fungi</taxon>
        <taxon>Dikarya</taxon>
        <taxon>Ascomycota</taxon>
        <taxon>Pezizomycotina</taxon>
        <taxon>Leotiomycetes</taxon>
        <taxon>Erysiphales</taxon>
        <taxon>Erysiphaceae</taxon>
        <taxon>Erysiphe</taxon>
    </lineage>
</organism>